<dbReference type="PANTHER" id="PTHR24286">
    <property type="entry name" value="CYTOCHROME P450 26"/>
    <property type="match status" value="1"/>
</dbReference>
<sequence>MTEIPKKNLLTGAYRLYKEGYQFIGHTCEELRTDIFQIRLFGQTAICLRGEEAAKMFYDVNKMQRKGAVPSTVQQTLTGKDAIHTTDGQVHALRKSMFLSLMTDENISRLSGLFNQALHRRFAHWQLEPSIRLFDEMARALCAAVCGWAGVTCPPDEEQRRAADFIAMVDAFSSVGLRNWRGRFARTRAERWLTKIIKDGRKNADPGTALSCIATYREPSGEPLSDRLAAIELINILRPTIAIAWYIVFAVTALHESPDWRLKFIADRDDDQSHFIDEVRRFYPLAPFMGARAKVNFDWQGYRMPKGALVLLDLYGTNHDPRLWPLPYRFDPNRFHDRRIRPFDFLAQGGGDAATGHRCPGEKITVALMHTALKFLTGEVRYSLPEQDLKTDLSRMPTTPESGVILTNIRKSFAYNY</sequence>
<dbReference type="Pfam" id="PF00067">
    <property type="entry name" value="p450"/>
    <property type="match status" value="1"/>
</dbReference>
<dbReference type="InterPro" id="IPR002401">
    <property type="entry name" value="Cyt_P450_E_grp-I"/>
</dbReference>
<evidence type="ECO:0000256" key="1">
    <source>
        <dbReference type="ARBA" id="ARBA00001971"/>
    </source>
</evidence>
<evidence type="ECO:0000256" key="2">
    <source>
        <dbReference type="ARBA" id="ARBA00010617"/>
    </source>
</evidence>
<dbReference type="Proteomes" id="UP000199072">
    <property type="component" value="Unassembled WGS sequence"/>
</dbReference>
<dbReference type="GO" id="GO:0016125">
    <property type="term" value="P:sterol metabolic process"/>
    <property type="evidence" value="ECO:0007669"/>
    <property type="project" value="TreeGrafter"/>
</dbReference>
<gene>
    <name evidence="9" type="ORF">SAMN05216464_111129</name>
</gene>
<organism evidence="9 10">
    <name type="scientific">Mucilaginibacter pineti</name>
    <dbReference type="NCBI Taxonomy" id="1391627"/>
    <lineage>
        <taxon>Bacteria</taxon>
        <taxon>Pseudomonadati</taxon>
        <taxon>Bacteroidota</taxon>
        <taxon>Sphingobacteriia</taxon>
        <taxon>Sphingobacteriales</taxon>
        <taxon>Sphingobacteriaceae</taxon>
        <taxon>Mucilaginibacter</taxon>
    </lineage>
</organism>
<evidence type="ECO:0000256" key="8">
    <source>
        <dbReference type="PIRSR" id="PIRSR602401-1"/>
    </source>
</evidence>
<keyword evidence="4 8" id="KW-0479">Metal-binding</keyword>
<dbReference type="InterPro" id="IPR036396">
    <property type="entry name" value="Cyt_P450_sf"/>
</dbReference>
<name>A0A1G7H9K0_9SPHI</name>
<dbReference type="GO" id="GO:0020037">
    <property type="term" value="F:heme binding"/>
    <property type="evidence" value="ECO:0007669"/>
    <property type="project" value="InterPro"/>
</dbReference>
<evidence type="ECO:0000313" key="9">
    <source>
        <dbReference type="EMBL" id="SDE97137.1"/>
    </source>
</evidence>
<dbReference type="AlphaFoldDB" id="A0A1G7H9K0"/>
<reference evidence="9 10" key="1">
    <citation type="submission" date="2016-10" db="EMBL/GenBank/DDBJ databases">
        <authorList>
            <person name="de Groot N.N."/>
        </authorList>
    </citation>
    <scope>NUCLEOTIDE SEQUENCE [LARGE SCALE GENOMIC DNA]</scope>
    <source>
        <strain evidence="9 10">47C3B</strain>
    </source>
</reference>
<evidence type="ECO:0000256" key="6">
    <source>
        <dbReference type="ARBA" id="ARBA00023004"/>
    </source>
</evidence>
<dbReference type="CDD" id="cd11067">
    <property type="entry name" value="CYP152"/>
    <property type="match status" value="1"/>
</dbReference>
<dbReference type="Gene3D" id="1.10.630.10">
    <property type="entry name" value="Cytochrome P450"/>
    <property type="match status" value="1"/>
</dbReference>
<keyword evidence="3 8" id="KW-0349">Heme</keyword>
<keyword evidence="6 8" id="KW-0408">Iron</keyword>
<keyword evidence="7" id="KW-0503">Monooxygenase</keyword>
<feature type="binding site" description="axial binding residue" evidence="8">
    <location>
        <position position="359"/>
    </location>
    <ligand>
        <name>heme</name>
        <dbReference type="ChEBI" id="CHEBI:30413"/>
    </ligand>
    <ligandPart>
        <name>Fe</name>
        <dbReference type="ChEBI" id="CHEBI:18248"/>
    </ligandPart>
</feature>
<comment type="cofactor">
    <cofactor evidence="1 8">
        <name>heme</name>
        <dbReference type="ChEBI" id="CHEBI:30413"/>
    </cofactor>
</comment>
<evidence type="ECO:0000256" key="3">
    <source>
        <dbReference type="ARBA" id="ARBA00022617"/>
    </source>
</evidence>
<keyword evidence="10" id="KW-1185">Reference proteome</keyword>
<protein>
    <submittedName>
        <fullName evidence="9">Fatty-acid peroxygenase</fullName>
    </submittedName>
</protein>
<keyword evidence="5" id="KW-0560">Oxidoreductase</keyword>
<dbReference type="GO" id="GO:0004497">
    <property type="term" value="F:monooxygenase activity"/>
    <property type="evidence" value="ECO:0007669"/>
    <property type="project" value="UniProtKB-KW"/>
</dbReference>
<comment type="similarity">
    <text evidence="2">Belongs to the cytochrome P450 family.</text>
</comment>
<dbReference type="InterPro" id="IPR001128">
    <property type="entry name" value="Cyt_P450"/>
</dbReference>
<proteinExistence type="inferred from homology"/>
<dbReference type="STRING" id="1391627.SAMN05216464_111129"/>
<dbReference type="GO" id="GO:0005506">
    <property type="term" value="F:iron ion binding"/>
    <property type="evidence" value="ECO:0007669"/>
    <property type="project" value="InterPro"/>
</dbReference>
<evidence type="ECO:0000256" key="5">
    <source>
        <dbReference type="ARBA" id="ARBA00023002"/>
    </source>
</evidence>
<dbReference type="EMBL" id="FNAI01000011">
    <property type="protein sequence ID" value="SDE97137.1"/>
    <property type="molecule type" value="Genomic_DNA"/>
</dbReference>
<evidence type="ECO:0000256" key="4">
    <source>
        <dbReference type="ARBA" id="ARBA00022723"/>
    </source>
</evidence>
<dbReference type="RefSeq" id="WP_162842732.1">
    <property type="nucleotide sequence ID" value="NZ_FNAI01000011.1"/>
</dbReference>
<dbReference type="GO" id="GO:0016705">
    <property type="term" value="F:oxidoreductase activity, acting on paired donors, with incorporation or reduction of molecular oxygen"/>
    <property type="evidence" value="ECO:0007669"/>
    <property type="project" value="InterPro"/>
</dbReference>
<dbReference type="SUPFAM" id="SSF48264">
    <property type="entry name" value="Cytochrome P450"/>
    <property type="match status" value="1"/>
</dbReference>
<dbReference type="PRINTS" id="PR00463">
    <property type="entry name" value="EP450I"/>
</dbReference>
<evidence type="ECO:0000313" key="10">
    <source>
        <dbReference type="Proteomes" id="UP000199072"/>
    </source>
</evidence>
<dbReference type="PANTHER" id="PTHR24286:SF24">
    <property type="entry name" value="LANOSTEROL 14-ALPHA DEMETHYLASE"/>
    <property type="match status" value="1"/>
</dbReference>
<evidence type="ECO:0000256" key="7">
    <source>
        <dbReference type="ARBA" id="ARBA00023033"/>
    </source>
</evidence>
<accession>A0A1G7H9K0</accession>